<sequence>MITIPVALLSGGAVWLLWKADLAMGAVIAALICGYALATSPIAGAINGIGSGIATAVQEAGDNSQASSSR</sequence>
<gene>
    <name evidence="1" type="ORF">pFRL2_57c</name>
</gene>
<proteinExistence type="predicted"/>
<geneLocation type="plasmid" evidence="1">
    <name>pFRL2</name>
</geneLocation>
<dbReference type="AlphaFoldDB" id="V9Z2E3"/>
<keyword evidence="1" id="KW-0614">Plasmid</keyword>
<dbReference type="EMBL" id="KF602047">
    <property type="protein sequence ID" value="AHE38732.1"/>
    <property type="molecule type" value="Genomic_DNA"/>
</dbReference>
<accession>V9Z2E3</accession>
<protein>
    <submittedName>
        <fullName evidence="1">Uncharacterized protein</fullName>
    </submittedName>
</protein>
<name>V9Z2E3_9ACTN</name>
<dbReference type="RefSeq" id="WP_024126114.1">
    <property type="nucleotide sequence ID" value="NC_023282.1"/>
</dbReference>
<organism evidence="1">
    <name type="scientific">Streptomyces sp. FR1</name>
    <dbReference type="NCBI Taxonomy" id="349971"/>
    <lineage>
        <taxon>Bacteria</taxon>
        <taxon>Bacillati</taxon>
        <taxon>Actinomycetota</taxon>
        <taxon>Actinomycetes</taxon>
        <taxon>Kitasatosporales</taxon>
        <taxon>Streptomycetaceae</taxon>
        <taxon>Streptomyces</taxon>
    </lineage>
</organism>
<evidence type="ECO:0000313" key="1">
    <source>
        <dbReference type="EMBL" id="AHE38732.1"/>
    </source>
</evidence>
<reference evidence="1" key="1">
    <citation type="submission" date="2013-09" db="EMBL/GenBank/DDBJ databases">
        <title>Complete nucleotide sequence of Streptomyces linear plasmid pFRL2.</title>
        <authorList>
            <person name="Chen Z."/>
            <person name="Fang P."/>
            <person name="Qin Z."/>
        </authorList>
    </citation>
    <scope>NUCLEOTIDE SEQUENCE</scope>
    <source>
        <plasmid evidence="1">pFRL2</plasmid>
    </source>
</reference>